<comment type="caution">
    <text evidence="1">The sequence shown here is derived from an EMBL/GenBank/DDBJ whole genome shotgun (WGS) entry which is preliminary data.</text>
</comment>
<protein>
    <submittedName>
        <fullName evidence="1">Uncharacterized protein</fullName>
    </submittedName>
</protein>
<dbReference type="HOGENOM" id="CLU_2569952_0_0_3"/>
<name>I4HAU8_MICAE</name>
<dbReference type="AlphaFoldDB" id="I4HAU8"/>
<gene>
    <name evidence="1" type="ORF">MICAF_4740002</name>
</gene>
<proteinExistence type="predicted"/>
<reference evidence="1 2" key="1">
    <citation type="submission" date="2012-04" db="EMBL/GenBank/DDBJ databases">
        <authorList>
            <person name="Genoscope - CEA"/>
        </authorList>
    </citation>
    <scope>NUCLEOTIDE SEQUENCE [LARGE SCALE GENOMIC DNA]</scope>
    <source>
        <strain evidence="1 2">9807</strain>
    </source>
</reference>
<evidence type="ECO:0000313" key="1">
    <source>
        <dbReference type="EMBL" id="CCI19172.1"/>
    </source>
</evidence>
<dbReference type="Gene3D" id="3.40.50.12660">
    <property type="match status" value="1"/>
</dbReference>
<dbReference type="EMBL" id="CAIM01000417">
    <property type="protein sequence ID" value="CCI19172.1"/>
    <property type="molecule type" value="Genomic_DNA"/>
</dbReference>
<sequence>MTRIKRRQLLSLTGSLLATLGLSQLELKQRAILYRSVLAENTPRKRALLVGVNNYPDTRWIPLEGAVNDVKLQQELLIHRF</sequence>
<evidence type="ECO:0000313" key="2">
    <source>
        <dbReference type="Proteomes" id="UP000003613"/>
    </source>
</evidence>
<dbReference type="RefSeq" id="WP_002789207.1">
    <property type="nucleotide sequence ID" value="NZ_HE973365.1"/>
</dbReference>
<organism evidence="1 2">
    <name type="scientific">Microcystis aeruginosa PCC 9807</name>
    <dbReference type="NCBI Taxonomy" id="1160283"/>
    <lineage>
        <taxon>Bacteria</taxon>
        <taxon>Bacillati</taxon>
        <taxon>Cyanobacteriota</taxon>
        <taxon>Cyanophyceae</taxon>
        <taxon>Oscillatoriophycideae</taxon>
        <taxon>Chroococcales</taxon>
        <taxon>Microcystaceae</taxon>
        <taxon>Microcystis</taxon>
    </lineage>
</organism>
<accession>I4HAU8</accession>
<dbReference type="Proteomes" id="UP000003613">
    <property type="component" value="Unassembled WGS sequence"/>
</dbReference>